<protein>
    <submittedName>
        <fullName evidence="1">Uncharacterized protein</fullName>
    </submittedName>
</protein>
<sequence length="118" mass="14176">MCKKDKEIADDGLCYSCYDKQFWKRGELKHKKLTDIGVKWKDTDELIKQIKIGKKIDYQDFDEIGYQKYFEGTISRINKKTGEIYVKRGNKDVNVEFRFYEKENGKFKLTFSSTNFWI</sequence>
<dbReference type="AlphaFoldDB" id="A0A0F9N339"/>
<accession>A0A0F9N339</accession>
<gene>
    <name evidence="1" type="ORF">LCGC14_1017330</name>
</gene>
<proteinExistence type="predicted"/>
<name>A0A0F9N339_9ZZZZ</name>
<reference evidence="1" key="1">
    <citation type="journal article" date="2015" name="Nature">
        <title>Complex archaea that bridge the gap between prokaryotes and eukaryotes.</title>
        <authorList>
            <person name="Spang A."/>
            <person name="Saw J.H."/>
            <person name="Jorgensen S.L."/>
            <person name="Zaremba-Niedzwiedzka K."/>
            <person name="Martijn J."/>
            <person name="Lind A.E."/>
            <person name="van Eijk R."/>
            <person name="Schleper C."/>
            <person name="Guy L."/>
            <person name="Ettema T.J."/>
        </authorList>
    </citation>
    <scope>NUCLEOTIDE SEQUENCE</scope>
</reference>
<organism evidence="1">
    <name type="scientific">marine sediment metagenome</name>
    <dbReference type="NCBI Taxonomy" id="412755"/>
    <lineage>
        <taxon>unclassified sequences</taxon>
        <taxon>metagenomes</taxon>
        <taxon>ecological metagenomes</taxon>
    </lineage>
</organism>
<evidence type="ECO:0000313" key="1">
    <source>
        <dbReference type="EMBL" id="KKN12354.1"/>
    </source>
</evidence>
<comment type="caution">
    <text evidence="1">The sequence shown here is derived from an EMBL/GenBank/DDBJ whole genome shotgun (WGS) entry which is preliminary data.</text>
</comment>
<dbReference type="EMBL" id="LAZR01004040">
    <property type="protein sequence ID" value="KKN12354.1"/>
    <property type="molecule type" value="Genomic_DNA"/>
</dbReference>